<dbReference type="InParanoid" id="A0A0H2RE70"/>
<reference evidence="1 2" key="1">
    <citation type="submission" date="2015-04" db="EMBL/GenBank/DDBJ databases">
        <title>Complete genome sequence of Schizopora paradoxa KUC8140, a cosmopolitan wood degrader in East Asia.</title>
        <authorList>
            <consortium name="DOE Joint Genome Institute"/>
            <person name="Min B."/>
            <person name="Park H."/>
            <person name="Jang Y."/>
            <person name="Kim J.-J."/>
            <person name="Kim K.H."/>
            <person name="Pangilinan J."/>
            <person name="Lipzen A."/>
            <person name="Riley R."/>
            <person name="Grigoriev I.V."/>
            <person name="Spatafora J.W."/>
            <person name="Choi I.-G."/>
        </authorList>
    </citation>
    <scope>NUCLEOTIDE SEQUENCE [LARGE SCALE GENOMIC DNA]</scope>
    <source>
        <strain evidence="1 2">KUC8140</strain>
    </source>
</reference>
<evidence type="ECO:0000313" key="2">
    <source>
        <dbReference type="Proteomes" id="UP000053477"/>
    </source>
</evidence>
<organism evidence="1 2">
    <name type="scientific">Schizopora paradoxa</name>
    <dbReference type="NCBI Taxonomy" id="27342"/>
    <lineage>
        <taxon>Eukaryota</taxon>
        <taxon>Fungi</taxon>
        <taxon>Dikarya</taxon>
        <taxon>Basidiomycota</taxon>
        <taxon>Agaricomycotina</taxon>
        <taxon>Agaricomycetes</taxon>
        <taxon>Hymenochaetales</taxon>
        <taxon>Schizoporaceae</taxon>
        <taxon>Schizopora</taxon>
    </lineage>
</organism>
<proteinExistence type="predicted"/>
<accession>A0A0H2RE70</accession>
<protein>
    <submittedName>
        <fullName evidence="1">Uncharacterized protein</fullName>
    </submittedName>
</protein>
<name>A0A0H2RE70_9AGAM</name>
<gene>
    <name evidence="1" type="ORF">SCHPADRAFT_943117</name>
</gene>
<dbReference type="AlphaFoldDB" id="A0A0H2RE70"/>
<keyword evidence="2" id="KW-1185">Reference proteome</keyword>
<evidence type="ECO:0000313" key="1">
    <source>
        <dbReference type="EMBL" id="KLO10079.1"/>
    </source>
</evidence>
<dbReference type="Proteomes" id="UP000053477">
    <property type="component" value="Unassembled WGS sequence"/>
</dbReference>
<sequence>MPRPHKQRINSASSFPNTVILHAENGKRARFTIAEDMSSTDQKSIVDDDESCWSFYSMDSTNVTMSDLVGPGRILDRTLRKAGRFLERKIALISYERRSSKESSYPALERIERCVLHDDYLADLLSLASSRDQNCQLKALRDIVHCKVVDFSLGCGSKSREASAEQNLFLESCVLSWAKLALGRDCSEEWLRYFRLAALCLTGQNLHERFVGKASKDRLVECLNLCDSDNACEFGVGARMLAKYFEWSLRPKDLYTAVLSLANSASFLQTEMALGPLCLDVDAVDELAGEIVSFWVYDPFLSNISITPGVMECLLTITELVKKWKDVFKSAYTRIFINVAFGRSESMRRRMKVSSWSLQEKEDLQARLCTVFGEDSRKYIDHAGSFTLAYMVYTTYHFLLR</sequence>
<dbReference type="EMBL" id="KQ086036">
    <property type="protein sequence ID" value="KLO10079.1"/>
    <property type="molecule type" value="Genomic_DNA"/>
</dbReference>